<evidence type="ECO:0000313" key="1">
    <source>
        <dbReference type="EMBL" id="GFC61766.1"/>
    </source>
</evidence>
<dbReference type="GO" id="GO:0008270">
    <property type="term" value="F:zinc ion binding"/>
    <property type="evidence" value="ECO:0007669"/>
    <property type="project" value="InterPro"/>
</dbReference>
<sequence length="225" mass="25843">KFLRSLSPKWNTHIIVWRNKPEIDTLSLGNLYNNLKIYKPEVKGTSSSNLNIQNVAFVSSNNNSSTNGGVNIAHDVTTTSTQATAINSTIIDNLSDPVICFFFASQPNSPHLDNKYLQQIHPDDLEEIDLRWQMAILTMMAKRFLKNTRRKFSMNGNETIRFDKSKMKCYNYHKRGHFARDCRALRNQENKNRESTRRIVPVETAASLALVSCDRIRGYDWSDQA</sequence>
<dbReference type="GO" id="GO:0003676">
    <property type="term" value="F:nucleic acid binding"/>
    <property type="evidence" value="ECO:0007669"/>
    <property type="project" value="InterPro"/>
</dbReference>
<dbReference type="InterPro" id="IPR036875">
    <property type="entry name" value="Znf_CCHC_sf"/>
</dbReference>
<gene>
    <name evidence="1" type="ORF">Tci_833736</name>
</gene>
<dbReference type="AlphaFoldDB" id="A0A699Q5V6"/>
<feature type="non-terminal residue" evidence="1">
    <location>
        <position position="1"/>
    </location>
</feature>
<dbReference type="EMBL" id="BKCJ010991040">
    <property type="protein sequence ID" value="GFC61766.1"/>
    <property type="molecule type" value="Genomic_DNA"/>
</dbReference>
<name>A0A699Q5V6_TANCI</name>
<feature type="non-terminal residue" evidence="1">
    <location>
        <position position="225"/>
    </location>
</feature>
<dbReference type="SUPFAM" id="SSF57756">
    <property type="entry name" value="Retrovirus zinc finger-like domains"/>
    <property type="match status" value="1"/>
</dbReference>
<proteinExistence type="predicted"/>
<dbReference type="Gene3D" id="4.10.60.10">
    <property type="entry name" value="Zinc finger, CCHC-type"/>
    <property type="match status" value="1"/>
</dbReference>
<protein>
    <submittedName>
        <fullName evidence="1">Uncharacterized protein</fullName>
    </submittedName>
</protein>
<comment type="caution">
    <text evidence="1">The sequence shown here is derived from an EMBL/GenBank/DDBJ whole genome shotgun (WGS) entry which is preliminary data.</text>
</comment>
<organism evidence="1">
    <name type="scientific">Tanacetum cinerariifolium</name>
    <name type="common">Dalmatian daisy</name>
    <name type="synonym">Chrysanthemum cinerariifolium</name>
    <dbReference type="NCBI Taxonomy" id="118510"/>
    <lineage>
        <taxon>Eukaryota</taxon>
        <taxon>Viridiplantae</taxon>
        <taxon>Streptophyta</taxon>
        <taxon>Embryophyta</taxon>
        <taxon>Tracheophyta</taxon>
        <taxon>Spermatophyta</taxon>
        <taxon>Magnoliopsida</taxon>
        <taxon>eudicotyledons</taxon>
        <taxon>Gunneridae</taxon>
        <taxon>Pentapetalae</taxon>
        <taxon>asterids</taxon>
        <taxon>campanulids</taxon>
        <taxon>Asterales</taxon>
        <taxon>Asteraceae</taxon>
        <taxon>Asteroideae</taxon>
        <taxon>Anthemideae</taxon>
        <taxon>Anthemidinae</taxon>
        <taxon>Tanacetum</taxon>
    </lineage>
</organism>
<reference evidence="1" key="1">
    <citation type="journal article" date="2019" name="Sci. Rep.">
        <title>Draft genome of Tanacetum cinerariifolium, the natural source of mosquito coil.</title>
        <authorList>
            <person name="Yamashiro T."/>
            <person name="Shiraishi A."/>
            <person name="Satake H."/>
            <person name="Nakayama K."/>
        </authorList>
    </citation>
    <scope>NUCLEOTIDE SEQUENCE</scope>
</reference>
<accession>A0A699Q5V6</accession>